<evidence type="ECO:0000313" key="7">
    <source>
        <dbReference type="EMBL" id="MST32830.1"/>
    </source>
</evidence>
<comment type="subcellular location">
    <subcellularLocation>
        <location evidence="1">Cell membrane</location>
        <topology evidence="1">Peripheral membrane protein</topology>
    </subcellularLocation>
</comment>
<dbReference type="PANTHER" id="PTHR42711:SF17">
    <property type="entry name" value="ABC TRANSPORTER ATP-BINDING PROTEIN"/>
    <property type="match status" value="1"/>
</dbReference>
<evidence type="ECO:0000256" key="1">
    <source>
        <dbReference type="ARBA" id="ARBA00004202"/>
    </source>
</evidence>
<keyword evidence="3" id="KW-0547">Nucleotide-binding</keyword>
<dbReference type="SMART" id="SM00382">
    <property type="entry name" value="AAA"/>
    <property type="match status" value="1"/>
</dbReference>
<accession>A0ABW9QSK6</accession>
<dbReference type="SUPFAM" id="SSF52540">
    <property type="entry name" value="P-loop containing nucleoside triphosphate hydrolases"/>
    <property type="match status" value="1"/>
</dbReference>
<dbReference type="Gene3D" id="3.40.50.300">
    <property type="entry name" value="P-loop containing nucleotide triphosphate hydrolases"/>
    <property type="match status" value="1"/>
</dbReference>
<organism evidence="7 8">
    <name type="scientific">Acidiferrimicrobium australe</name>
    <dbReference type="NCBI Taxonomy" id="2664430"/>
    <lineage>
        <taxon>Bacteria</taxon>
        <taxon>Bacillati</taxon>
        <taxon>Actinomycetota</taxon>
        <taxon>Acidimicrobiia</taxon>
        <taxon>Acidimicrobiales</taxon>
        <taxon>Acidimicrobiaceae</taxon>
        <taxon>Acidiferrimicrobium</taxon>
    </lineage>
</organism>
<keyword evidence="2" id="KW-0813">Transport</keyword>
<keyword evidence="8" id="KW-1185">Reference proteome</keyword>
<dbReference type="GO" id="GO:0005524">
    <property type="term" value="F:ATP binding"/>
    <property type="evidence" value="ECO:0007669"/>
    <property type="project" value="UniProtKB-KW"/>
</dbReference>
<evidence type="ECO:0000259" key="6">
    <source>
        <dbReference type="PROSITE" id="PS50893"/>
    </source>
</evidence>
<sequence length="315" mass="33833">MNRRSPTPPRPGEPAVRFVDVTHRYGRHRALDGMSLELEQGQTVALLGPNGAGKSTTIGLLLGLLEAQAGTVEVLGTSPRQAVAAGRVGAMLQTGAGSGLPPGVRVDATLRLVRRLYRRPAPFDVTVERSGIGRLLDRQTQRLSGGQAQSVRFALAIAGDPDLVFLDEPTAAMDVAGQRAFWEMIRHFSREGRTVVFATHHLQEADETADRVVVLNHGRVTADGPGAVLKAAVQAHRVRFWCPRPPVGVLDGLEGVTDVAVRGQRVDLASLDADATVRDLVHRRIEFSSLEVTGAALEDAFVALTSRHHERGESA</sequence>
<dbReference type="Pfam" id="PF00005">
    <property type="entry name" value="ABC_tran"/>
    <property type="match status" value="1"/>
</dbReference>
<dbReference type="InterPro" id="IPR050763">
    <property type="entry name" value="ABC_transporter_ATP-binding"/>
</dbReference>
<keyword evidence="4 7" id="KW-0067">ATP-binding</keyword>
<feature type="domain" description="ABC transporter" evidence="6">
    <location>
        <begin position="16"/>
        <end position="242"/>
    </location>
</feature>
<reference evidence="7 8" key="1">
    <citation type="submission" date="2019-11" db="EMBL/GenBank/DDBJ databases">
        <title>Acidiferrimicrobium australis gen. nov., sp. nov., an acidophilic and obligately heterotrophic, member of the Actinobacteria that catalyses dissimilatory oxido- reduction of iron isolated from metal-rich acidic water in Chile.</title>
        <authorList>
            <person name="Gonzalez D."/>
            <person name="Huber K."/>
            <person name="Hedrich S."/>
            <person name="Rojas-Villalobos C."/>
            <person name="Quatrini R."/>
            <person name="Dinamarca M.A."/>
            <person name="Schwarz A."/>
            <person name="Canales C."/>
            <person name="Nancucheo I."/>
        </authorList>
    </citation>
    <scope>NUCLEOTIDE SEQUENCE [LARGE SCALE GENOMIC DNA]</scope>
    <source>
        <strain evidence="7 8">USS-CCA1</strain>
    </source>
</reference>
<protein>
    <submittedName>
        <fullName evidence="7">ATP-binding cassette domain-containing protein</fullName>
    </submittedName>
</protein>
<dbReference type="PANTHER" id="PTHR42711">
    <property type="entry name" value="ABC TRANSPORTER ATP-BINDING PROTEIN"/>
    <property type="match status" value="1"/>
</dbReference>
<keyword evidence="5" id="KW-0046">Antibiotic resistance</keyword>
<dbReference type="InterPro" id="IPR003439">
    <property type="entry name" value="ABC_transporter-like_ATP-bd"/>
</dbReference>
<dbReference type="PROSITE" id="PS50893">
    <property type="entry name" value="ABC_TRANSPORTER_2"/>
    <property type="match status" value="1"/>
</dbReference>
<dbReference type="EMBL" id="WJHE01000402">
    <property type="protein sequence ID" value="MST32830.1"/>
    <property type="molecule type" value="Genomic_DNA"/>
</dbReference>
<evidence type="ECO:0000256" key="5">
    <source>
        <dbReference type="ARBA" id="ARBA00023251"/>
    </source>
</evidence>
<dbReference type="CDD" id="cd03230">
    <property type="entry name" value="ABC_DR_subfamily_A"/>
    <property type="match status" value="1"/>
</dbReference>
<comment type="caution">
    <text evidence="7">The sequence shown here is derived from an EMBL/GenBank/DDBJ whole genome shotgun (WGS) entry which is preliminary data.</text>
</comment>
<dbReference type="InterPro" id="IPR027417">
    <property type="entry name" value="P-loop_NTPase"/>
</dbReference>
<dbReference type="InterPro" id="IPR003593">
    <property type="entry name" value="AAA+_ATPase"/>
</dbReference>
<evidence type="ECO:0000256" key="2">
    <source>
        <dbReference type="ARBA" id="ARBA00022448"/>
    </source>
</evidence>
<evidence type="ECO:0000256" key="3">
    <source>
        <dbReference type="ARBA" id="ARBA00022741"/>
    </source>
</evidence>
<evidence type="ECO:0000256" key="4">
    <source>
        <dbReference type="ARBA" id="ARBA00022840"/>
    </source>
</evidence>
<dbReference type="Proteomes" id="UP000437736">
    <property type="component" value="Unassembled WGS sequence"/>
</dbReference>
<gene>
    <name evidence="7" type="ORF">GHK86_08860</name>
</gene>
<proteinExistence type="predicted"/>
<evidence type="ECO:0000313" key="8">
    <source>
        <dbReference type="Proteomes" id="UP000437736"/>
    </source>
</evidence>
<name>A0ABW9QSK6_9ACTN</name>